<dbReference type="InterPro" id="IPR009593">
    <property type="entry name" value="DUF1203"/>
</dbReference>
<dbReference type="EMBL" id="LSBH01000006">
    <property type="protein sequence ID" value="OAQ77745.1"/>
    <property type="molecule type" value="Genomic_DNA"/>
</dbReference>
<proteinExistence type="predicted"/>
<name>A0A179GIR6_PURLI</name>
<evidence type="ECO:0000313" key="1">
    <source>
        <dbReference type="EMBL" id="OAQ77745.1"/>
    </source>
</evidence>
<organism evidence="1 2">
    <name type="scientific">Purpureocillium lilacinum</name>
    <name type="common">Paecilomyces lilacinus</name>
    <dbReference type="NCBI Taxonomy" id="33203"/>
    <lineage>
        <taxon>Eukaryota</taxon>
        <taxon>Fungi</taxon>
        <taxon>Dikarya</taxon>
        <taxon>Ascomycota</taxon>
        <taxon>Pezizomycotina</taxon>
        <taxon>Sordariomycetes</taxon>
        <taxon>Hypocreomycetidae</taxon>
        <taxon>Hypocreales</taxon>
        <taxon>Ophiocordycipitaceae</taxon>
        <taxon>Purpureocillium</taxon>
    </lineage>
</organism>
<comment type="caution">
    <text evidence="1">The sequence shown here is derived from an EMBL/GenBank/DDBJ whole genome shotgun (WGS) entry which is preliminary data.</text>
</comment>
<protein>
    <submittedName>
        <fullName evidence="1">Uncharacterized protein</fullName>
    </submittedName>
</protein>
<evidence type="ECO:0000313" key="2">
    <source>
        <dbReference type="Proteomes" id="UP000078240"/>
    </source>
</evidence>
<dbReference type="Pfam" id="PF06718">
    <property type="entry name" value="DUF1203"/>
    <property type="match status" value="1"/>
</dbReference>
<gene>
    <name evidence="1" type="ORF">VFPBJ_08217</name>
</gene>
<accession>A0A179GIR6</accession>
<reference evidence="1 2" key="1">
    <citation type="submission" date="2016-01" db="EMBL/GenBank/DDBJ databases">
        <title>Biosynthesis of antibiotic leucinostatins and their inhibition on Phytophthora in bio-control Purpureocillium lilacinum.</title>
        <authorList>
            <person name="Wang G."/>
            <person name="Liu Z."/>
            <person name="Lin R."/>
            <person name="Li E."/>
            <person name="Mao Z."/>
            <person name="Ling J."/>
            <person name="Yin W."/>
            <person name="Xie B."/>
        </authorList>
    </citation>
    <scope>NUCLEOTIDE SEQUENCE [LARGE SCALE GENOMIC DNA]</scope>
    <source>
        <strain evidence="1">PLBJ-1</strain>
    </source>
</reference>
<sequence length="199" mass="21351">MADTATATQLPATLRVRALPSPLELSKYSSPSTKTLTVDEENSFPCRRCLKDGAVGDEMLLTPYDPFLGDSPYRQPGPIFVHLNPTCGAYKPDGRLPEQLRRRLLSVRSFGKDHCMVDADVVQGDQLPLIMRFIAVVAVLFAGLAAAQPVEDGDSLVARACKHEACANACCVSHGGCNSLNCGTSYCSGGKCHCDCHYG</sequence>
<dbReference type="Proteomes" id="UP000078240">
    <property type="component" value="Unassembled WGS sequence"/>
</dbReference>
<dbReference type="AlphaFoldDB" id="A0A179GIR6"/>